<feature type="non-terminal residue" evidence="1">
    <location>
        <position position="1"/>
    </location>
</feature>
<dbReference type="Gramene" id="EFJ35393">
    <property type="protein sequence ID" value="EFJ35393"/>
    <property type="gene ID" value="SELMODRAFT_79829"/>
</dbReference>
<dbReference type="InterPro" id="IPR019410">
    <property type="entry name" value="Methyltransf_16"/>
</dbReference>
<dbReference type="OMA" id="MLQMWKS"/>
<dbReference type="EMBL" id="GL377568">
    <property type="protein sequence ID" value="EFJ35393.1"/>
    <property type="molecule type" value="Genomic_DNA"/>
</dbReference>
<dbReference type="AlphaFoldDB" id="D8QXD6"/>
<dbReference type="SUPFAM" id="SSF53335">
    <property type="entry name" value="S-adenosyl-L-methionine-dependent methyltransferases"/>
    <property type="match status" value="1"/>
</dbReference>
<name>D8QXD6_SELML</name>
<protein>
    <submittedName>
        <fullName evidence="1">Uncharacterized protein</fullName>
    </submittedName>
</protein>
<dbReference type="GO" id="GO:0008276">
    <property type="term" value="F:protein methyltransferase activity"/>
    <property type="evidence" value="ECO:0000318"/>
    <property type="project" value="GO_Central"/>
</dbReference>
<dbReference type="PANTHER" id="PTHR14614">
    <property type="entry name" value="HEPATOCELLULAR CARCINOMA-ASSOCIATED ANTIGEN"/>
    <property type="match status" value="1"/>
</dbReference>
<dbReference type="Gene3D" id="3.40.50.150">
    <property type="entry name" value="Vaccinia Virus protein VP39"/>
    <property type="match status" value="1"/>
</dbReference>
<dbReference type="InParanoid" id="D8QXD6"/>
<dbReference type="Pfam" id="PF10294">
    <property type="entry name" value="Methyltransf_16"/>
    <property type="match status" value="1"/>
</dbReference>
<dbReference type="HOGENOM" id="CLU_055721_1_0_1"/>
<evidence type="ECO:0000313" key="2">
    <source>
        <dbReference type="Proteomes" id="UP000001514"/>
    </source>
</evidence>
<dbReference type="eggNOG" id="KOG2793">
    <property type="taxonomic scope" value="Eukaryota"/>
</dbReference>
<dbReference type="Proteomes" id="UP000001514">
    <property type="component" value="Unassembled WGS sequence"/>
</dbReference>
<dbReference type="KEGG" id="smo:SELMODRAFT_79829"/>
<accession>D8QXD6</accession>
<dbReference type="PANTHER" id="PTHR14614:SF98">
    <property type="entry name" value="S-ADENOSYL-L-METHIONINE-DEPENDENT METHYLTRANSFERASES SUPERFAMILY PROTEIN"/>
    <property type="match status" value="1"/>
</dbReference>
<evidence type="ECO:0000313" key="1">
    <source>
        <dbReference type="EMBL" id="EFJ35393.1"/>
    </source>
</evidence>
<sequence>RFNTQHTSALGIELFGHPLLISQDPNSKHVGTTVWDSSVVFAKFLEKNCNRGQLNGVQMAGKRAIELGAGCGVAGLAMALMGCNVVLTDQVEVLPLLLKNVERNVARIKLASVTSTSDSVGNVSVAELDWGNSCHIAALEPPFDFIIGTDVVYAAQHLEPLLTTILSLCGPRATVVLAYEFRSPELTERLQAMCKEHFEIKTISKKKMDACFQHPNIQLLVMSRRRLHNTA</sequence>
<organism evidence="2">
    <name type="scientific">Selaginella moellendorffii</name>
    <name type="common">Spikemoss</name>
    <dbReference type="NCBI Taxonomy" id="88036"/>
    <lineage>
        <taxon>Eukaryota</taxon>
        <taxon>Viridiplantae</taxon>
        <taxon>Streptophyta</taxon>
        <taxon>Embryophyta</taxon>
        <taxon>Tracheophyta</taxon>
        <taxon>Lycopodiopsida</taxon>
        <taxon>Selaginellales</taxon>
        <taxon>Selaginellaceae</taxon>
        <taxon>Selaginella</taxon>
    </lineage>
</organism>
<dbReference type="FunCoup" id="D8QXD6">
    <property type="interactions" value="3596"/>
</dbReference>
<reference evidence="1 2" key="1">
    <citation type="journal article" date="2011" name="Science">
        <title>The Selaginella genome identifies genetic changes associated with the evolution of vascular plants.</title>
        <authorList>
            <person name="Banks J.A."/>
            <person name="Nishiyama T."/>
            <person name="Hasebe M."/>
            <person name="Bowman J.L."/>
            <person name="Gribskov M."/>
            <person name="dePamphilis C."/>
            <person name="Albert V.A."/>
            <person name="Aono N."/>
            <person name="Aoyama T."/>
            <person name="Ambrose B.A."/>
            <person name="Ashton N.W."/>
            <person name="Axtell M.J."/>
            <person name="Barker E."/>
            <person name="Barker M.S."/>
            <person name="Bennetzen J.L."/>
            <person name="Bonawitz N.D."/>
            <person name="Chapple C."/>
            <person name="Cheng C."/>
            <person name="Correa L.G."/>
            <person name="Dacre M."/>
            <person name="DeBarry J."/>
            <person name="Dreyer I."/>
            <person name="Elias M."/>
            <person name="Engstrom E.M."/>
            <person name="Estelle M."/>
            <person name="Feng L."/>
            <person name="Finet C."/>
            <person name="Floyd S.K."/>
            <person name="Frommer W.B."/>
            <person name="Fujita T."/>
            <person name="Gramzow L."/>
            <person name="Gutensohn M."/>
            <person name="Harholt J."/>
            <person name="Hattori M."/>
            <person name="Heyl A."/>
            <person name="Hirai T."/>
            <person name="Hiwatashi Y."/>
            <person name="Ishikawa M."/>
            <person name="Iwata M."/>
            <person name="Karol K.G."/>
            <person name="Koehler B."/>
            <person name="Kolukisaoglu U."/>
            <person name="Kubo M."/>
            <person name="Kurata T."/>
            <person name="Lalonde S."/>
            <person name="Li K."/>
            <person name="Li Y."/>
            <person name="Litt A."/>
            <person name="Lyons E."/>
            <person name="Manning G."/>
            <person name="Maruyama T."/>
            <person name="Michael T.P."/>
            <person name="Mikami K."/>
            <person name="Miyazaki S."/>
            <person name="Morinaga S."/>
            <person name="Murata T."/>
            <person name="Mueller-Roeber B."/>
            <person name="Nelson D.R."/>
            <person name="Obara M."/>
            <person name="Oguri Y."/>
            <person name="Olmstead R.G."/>
            <person name="Onodera N."/>
            <person name="Petersen B.L."/>
            <person name="Pils B."/>
            <person name="Prigge M."/>
            <person name="Rensing S.A."/>
            <person name="Riano-Pachon D.M."/>
            <person name="Roberts A.W."/>
            <person name="Sato Y."/>
            <person name="Scheller H.V."/>
            <person name="Schulz B."/>
            <person name="Schulz C."/>
            <person name="Shakirov E.V."/>
            <person name="Shibagaki N."/>
            <person name="Shinohara N."/>
            <person name="Shippen D.E."/>
            <person name="Soerensen I."/>
            <person name="Sotooka R."/>
            <person name="Sugimoto N."/>
            <person name="Sugita M."/>
            <person name="Sumikawa N."/>
            <person name="Tanurdzic M."/>
            <person name="Theissen G."/>
            <person name="Ulvskov P."/>
            <person name="Wakazuki S."/>
            <person name="Weng J.K."/>
            <person name="Willats W.W."/>
            <person name="Wipf D."/>
            <person name="Wolf P.G."/>
            <person name="Yang L."/>
            <person name="Zimmer A.D."/>
            <person name="Zhu Q."/>
            <person name="Mitros T."/>
            <person name="Hellsten U."/>
            <person name="Loque D."/>
            <person name="Otillar R."/>
            <person name="Salamov A."/>
            <person name="Schmutz J."/>
            <person name="Shapiro H."/>
            <person name="Lindquist E."/>
            <person name="Lucas S."/>
            <person name="Rokhsar D."/>
            <person name="Grigoriev I.V."/>
        </authorList>
    </citation>
    <scope>NUCLEOTIDE SEQUENCE [LARGE SCALE GENOMIC DNA]</scope>
</reference>
<dbReference type="InterPro" id="IPR029063">
    <property type="entry name" value="SAM-dependent_MTases_sf"/>
</dbReference>
<keyword evidence="2" id="KW-1185">Reference proteome</keyword>
<gene>
    <name evidence="1" type="ORF">SELMODRAFT_79829</name>
</gene>
<proteinExistence type="predicted"/>